<evidence type="ECO:0000256" key="1">
    <source>
        <dbReference type="SAM" id="MobiDB-lite"/>
    </source>
</evidence>
<keyword evidence="3" id="KW-1185">Reference proteome</keyword>
<feature type="region of interest" description="Disordered" evidence="1">
    <location>
        <begin position="336"/>
        <end position="362"/>
    </location>
</feature>
<evidence type="ECO:0000313" key="3">
    <source>
        <dbReference type="Proteomes" id="UP000677803"/>
    </source>
</evidence>
<gene>
    <name evidence="2" type="ORF">MMEN_LOCUS3554</name>
</gene>
<proteinExistence type="predicted"/>
<feature type="region of interest" description="Disordered" evidence="1">
    <location>
        <begin position="200"/>
        <end position="235"/>
    </location>
</feature>
<dbReference type="Proteomes" id="UP000677803">
    <property type="component" value="Unassembled WGS sequence"/>
</dbReference>
<sequence>MDIVNKENIKVPNSVIVSGITDTEVDENVSDFLNRYGKIMRTFKIDDPQSSYHQNAIVEYESGTSLTALEPLLPYVLESSEKVSYRIRALSSEYVSDVRDRATHRLFCELQEIAKLGGKSFEAVLHEHLSKCSQSVTGGSEIPETKSFTLETQNDLMNPITQMQSQLTRLKPQKVIQPVIPQSDLVTELKAQIAELQSHLAKLKPPNPTKKSAKNDIKKMDNLPGKDNSVETQSVSAPKIVREPETHLDEMNNASDRGQANDLEMTQTDVNETEPMIKDDKGCDLVTEQADKRPSRQRTRPKILTYPKLGNPLVSVVQSLFQSLSEAVTGSIEIPEIRRSRESEEEAERAKKKQREEAKREK</sequence>
<reference evidence="2" key="1">
    <citation type="submission" date="2021-05" db="EMBL/GenBank/DDBJ databases">
        <authorList>
            <person name="Tigano A."/>
        </authorList>
    </citation>
    <scope>NUCLEOTIDE SEQUENCE</scope>
</reference>
<comment type="caution">
    <text evidence="2">The sequence shown here is derived from an EMBL/GenBank/DDBJ whole genome shotgun (WGS) entry which is preliminary data.</text>
</comment>
<dbReference type="OrthoDB" id="115435at2759"/>
<organism evidence="2 3">
    <name type="scientific">Menidia menidia</name>
    <name type="common">Atlantic silverside</name>
    <dbReference type="NCBI Taxonomy" id="238744"/>
    <lineage>
        <taxon>Eukaryota</taxon>
        <taxon>Metazoa</taxon>
        <taxon>Chordata</taxon>
        <taxon>Craniata</taxon>
        <taxon>Vertebrata</taxon>
        <taxon>Euteleostomi</taxon>
        <taxon>Actinopterygii</taxon>
        <taxon>Neopterygii</taxon>
        <taxon>Teleostei</taxon>
        <taxon>Neoteleostei</taxon>
        <taxon>Acanthomorphata</taxon>
        <taxon>Ovalentaria</taxon>
        <taxon>Atherinomorphae</taxon>
        <taxon>Atheriniformes</taxon>
        <taxon>Atherinopsidae</taxon>
        <taxon>Menidiinae</taxon>
        <taxon>Menidia</taxon>
    </lineage>
</organism>
<evidence type="ECO:0000313" key="2">
    <source>
        <dbReference type="EMBL" id="CAG5866853.1"/>
    </source>
</evidence>
<name>A0A8S4AE84_9TELE</name>
<protein>
    <submittedName>
        <fullName evidence="2">(Atlantic silverside) hypothetical protein</fullName>
    </submittedName>
</protein>
<dbReference type="AlphaFoldDB" id="A0A8S4AE84"/>
<dbReference type="EMBL" id="CAJRST010002224">
    <property type="protein sequence ID" value="CAG5866853.1"/>
    <property type="molecule type" value="Genomic_DNA"/>
</dbReference>
<accession>A0A8S4AE84</accession>